<keyword evidence="3" id="KW-1185">Reference proteome</keyword>
<protein>
    <submittedName>
        <fullName evidence="2">43252_t:CDS:1</fullName>
    </submittedName>
</protein>
<comment type="caution">
    <text evidence="2">The sequence shown here is derived from an EMBL/GenBank/DDBJ whole genome shotgun (WGS) entry which is preliminary data.</text>
</comment>
<organism evidence="2 3">
    <name type="scientific">Gigaspora margarita</name>
    <dbReference type="NCBI Taxonomy" id="4874"/>
    <lineage>
        <taxon>Eukaryota</taxon>
        <taxon>Fungi</taxon>
        <taxon>Fungi incertae sedis</taxon>
        <taxon>Mucoromycota</taxon>
        <taxon>Glomeromycotina</taxon>
        <taxon>Glomeromycetes</taxon>
        <taxon>Diversisporales</taxon>
        <taxon>Gigasporaceae</taxon>
        <taxon>Gigaspora</taxon>
    </lineage>
</organism>
<accession>A0ABN7WLS2</accession>
<evidence type="ECO:0000256" key="1">
    <source>
        <dbReference type="SAM" id="MobiDB-lite"/>
    </source>
</evidence>
<name>A0ABN7WLS2_GIGMA</name>
<gene>
    <name evidence="2" type="ORF">GMARGA_LOCUS32558</name>
</gene>
<proteinExistence type="predicted"/>
<dbReference type="Proteomes" id="UP000789901">
    <property type="component" value="Unassembled WGS sequence"/>
</dbReference>
<reference evidence="2 3" key="1">
    <citation type="submission" date="2021-06" db="EMBL/GenBank/DDBJ databases">
        <authorList>
            <person name="Kallberg Y."/>
            <person name="Tangrot J."/>
            <person name="Rosling A."/>
        </authorList>
    </citation>
    <scope>NUCLEOTIDE SEQUENCE [LARGE SCALE GENOMIC DNA]</scope>
    <source>
        <strain evidence="2 3">120-4 pot B 10/14</strain>
    </source>
</reference>
<feature type="non-terminal residue" evidence="2">
    <location>
        <position position="1"/>
    </location>
</feature>
<feature type="region of interest" description="Disordered" evidence="1">
    <location>
        <begin position="63"/>
        <end position="89"/>
    </location>
</feature>
<dbReference type="EMBL" id="CAJVQB010051417">
    <property type="protein sequence ID" value="CAG8835413.1"/>
    <property type="molecule type" value="Genomic_DNA"/>
</dbReference>
<evidence type="ECO:0000313" key="2">
    <source>
        <dbReference type="EMBL" id="CAG8835413.1"/>
    </source>
</evidence>
<feature type="compositionally biased region" description="Basic and acidic residues" evidence="1">
    <location>
        <begin position="77"/>
        <end position="87"/>
    </location>
</feature>
<evidence type="ECO:0000313" key="3">
    <source>
        <dbReference type="Proteomes" id="UP000789901"/>
    </source>
</evidence>
<feature type="non-terminal residue" evidence="2">
    <location>
        <position position="274"/>
    </location>
</feature>
<sequence>VEKSSEAVKNFWILIDKKRFKHEIENIQLNYAKRVLNDTNNKMHQIHDISTNNAIKTLKHTLEGDENNKEKKKKSASGKEERAHCSDISHTIPSSQQSKLFNNDYNTPSPMPPMLVDRINNPFIVEDEVDDIFIIDYVNDIWFIGGNSADDYKIDRDQCVSFVPKICGVIFVGELSPPSERNNVYKNCKDLIRVGIFMKDCLDSCMEKGTSLKVLGFQCVDEFIVNEIETLLRVREIFCKSFGILYSKLCIPSPLPPKTIFKRNTLSTPKFNQL</sequence>